<name>A0A2S8HMN6_9PSED</name>
<feature type="domain" description="YjiS-like" evidence="1">
    <location>
        <begin position="24"/>
        <end position="55"/>
    </location>
</feature>
<evidence type="ECO:0000259" key="1">
    <source>
        <dbReference type="Pfam" id="PF06568"/>
    </source>
</evidence>
<evidence type="ECO:0000313" key="3">
    <source>
        <dbReference type="Proteomes" id="UP000239687"/>
    </source>
</evidence>
<dbReference type="RefSeq" id="WP_105342760.1">
    <property type="nucleotide sequence ID" value="NZ_PUIN01000007.1"/>
</dbReference>
<reference evidence="2 3" key="1">
    <citation type="submission" date="2018-02" db="EMBL/GenBank/DDBJ databases">
        <title>Draft genome sequencing of Pseudomonas frederiksbergensis 11-D3.</title>
        <authorList>
            <person name="Zheng B.-X."/>
        </authorList>
    </citation>
    <scope>NUCLEOTIDE SEQUENCE [LARGE SCALE GENOMIC DNA]</scope>
    <source>
        <strain evidence="2 3">11-D3</strain>
    </source>
</reference>
<accession>A0A2S8HMN6</accession>
<organism evidence="2 3">
    <name type="scientific">Pseudomonas frederiksbergensis</name>
    <dbReference type="NCBI Taxonomy" id="104087"/>
    <lineage>
        <taxon>Bacteria</taxon>
        <taxon>Pseudomonadati</taxon>
        <taxon>Pseudomonadota</taxon>
        <taxon>Gammaproteobacteria</taxon>
        <taxon>Pseudomonadales</taxon>
        <taxon>Pseudomonadaceae</taxon>
        <taxon>Pseudomonas</taxon>
    </lineage>
</organism>
<sequence>MKNLLNISVITPRPDKLRRLLKALTDSLERVRTLRLLAQLNDQQLSDLGISRCDRLNELDKPFWRQLSA</sequence>
<dbReference type="Proteomes" id="UP000239687">
    <property type="component" value="Unassembled WGS sequence"/>
</dbReference>
<protein>
    <recommendedName>
        <fullName evidence="1">YjiS-like domain-containing protein</fullName>
    </recommendedName>
</protein>
<comment type="caution">
    <text evidence="2">The sequence shown here is derived from an EMBL/GenBank/DDBJ whole genome shotgun (WGS) entry which is preliminary data.</text>
</comment>
<dbReference type="AlphaFoldDB" id="A0A2S8HMN6"/>
<dbReference type="EMBL" id="PUIN01000007">
    <property type="protein sequence ID" value="PQP03749.1"/>
    <property type="molecule type" value="Genomic_DNA"/>
</dbReference>
<dbReference type="InterPro" id="IPR009506">
    <property type="entry name" value="YjiS-like"/>
</dbReference>
<gene>
    <name evidence="2" type="ORF">C5612_14610</name>
</gene>
<evidence type="ECO:0000313" key="2">
    <source>
        <dbReference type="EMBL" id="PQP03749.1"/>
    </source>
</evidence>
<proteinExistence type="predicted"/>
<dbReference type="Pfam" id="PF06568">
    <property type="entry name" value="YjiS-like"/>
    <property type="match status" value="1"/>
</dbReference>